<name>A0A8D0GCQ4_SPHPU</name>
<dbReference type="AlphaFoldDB" id="A0A8D0GCQ4"/>
<dbReference type="SUPFAM" id="SSF63825">
    <property type="entry name" value="YWTD domain"/>
    <property type="match status" value="1"/>
</dbReference>
<dbReference type="Gene3D" id="2.120.10.30">
    <property type="entry name" value="TolB, C-terminal domain"/>
    <property type="match status" value="1"/>
</dbReference>
<evidence type="ECO:0000313" key="2">
    <source>
        <dbReference type="Proteomes" id="UP000694392"/>
    </source>
</evidence>
<dbReference type="OMA" id="YSPWRTE"/>
<proteinExistence type="predicted"/>
<evidence type="ECO:0000313" key="1">
    <source>
        <dbReference type="Ensembl" id="ENSSPUP00000006709.1"/>
    </source>
</evidence>
<sequence>NRKEWQEVAAVLETFVFYSPWRTEKQLYKLDVSWPKFPEYFTGQTFCVAVDAPNGLVYVAQRGANVPKILVFSEEGDFLQAWNSTIEMPHGMFLVNTRTGNSLWITDVGTDFKAIWLRGENGTGIGQFKIPHSVTVDSSGRVKQ</sequence>
<organism evidence="1 2">
    <name type="scientific">Sphenodon punctatus</name>
    <name type="common">Tuatara</name>
    <name type="synonym">Hatteria punctata</name>
    <dbReference type="NCBI Taxonomy" id="8508"/>
    <lineage>
        <taxon>Eukaryota</taxon>
        <taxon>Metazoa</taxon>
        <taxon>Chordata</taxon>
        <taxon>Craniata</taxon>
        <taxon>Vertebrata</taxon>
        <taxon>Euteleostomi</taxon>
        <taxon>Lepidosauria</taxon>
        <taxon>Sphenodontia</taxon>
        <taxon>Sphenodontidae</taxon>
        <taxon>Sphenodon</taxon>
    </lineage>
</organism>
<reference evidence="1" key="1">
    <citation type="submission" date="2025-08" db="UniProtKB">
        <authorList>
            <consortium name="Ensembl"/>
        </authorList>
    </citation>
    <scope>IDENTIFICATION</scope>
</reference>
<keyword evidence="2" id="KW-1185">Reference proteome</keyword>
<dbReference type="InterPro" id="IPR011042">
    <property type="entry name" value="6-blade_b-propeller_TolB-like"/>
</dbReference>
<accession>A0A8D0GCQ4</accession>
<dbReference type="GeneTree" id="ENSGT00940000173990"/>
<reference evidence="1" key="2">
    <citation type="submission" date="2025-09" db="UniProtKB">
        <authorList>
            <consortium name="Ensembl"/>
        </authorList>
    </citation>
    <scope>IDENTIFICATION</scope>
</reference>
<dbReference type="Proteomes" id="UP000694392">
    <property type="component" value="Unplaced"/>
</dbReference>
<protein>
    <submittedName>
        <fullName evidence="1">Uncharacterized protein</fullName>
    </submittedName>
</protein>
<dbReference type="Ensembl" id="ENSSPUT00000007135.1">
    <property type="protein sequence ID" value="ENSSPUP00000006709.1"/>
    <property type="gene ID" value="ENSSPUG00000005163.1"/>
</dbReference>